<evidence type="ECO:0000313" key="1">
    <source>
        <dbReference type="EMBL" id="EXI81283.1"/>
    </source>
</evidence>
<name>A0A011NF20_9PROT</name>
<dbReference type="InterPro" id="IPR029068">
    <property type="entry name" value="Glyas_Bleomycin-R_OHBP_Dase"/>
</dbReference>
<dbReference type="AlphaFoldDB" id="A0A011NF20"/>
<organism evidence="1 2">
    <name type="scientific">Candidatus Accumulibacter appositus</name>
    <dbReference type="NCBI Taxonomy" id="1454003"/>
    <lineage>
        <taxon>Bacteria</taxon>
        <taxon>Pseudomonadati</taxon>
        <taxon>Pseudomonadota</taxon>
        <taxon>Betaproteobacteria</taxon>
        <taxon>Candidatus Accumulibacter</taxon>
    </lineage>
</organism>
<comment type="caution">
    <text evidence="1">The sequence shown here is derived from an EMBL/GenBank/DDBJ whole genome shotgun (WGS) entry which is preliminary data.</text>
</comment>
<evidence type="ECO:0000313" key="2">
    <source>
        <dbReference type="Proteomes" id="UP000021816"/>
    </source>
</evidence>
<reference evidence="1 2" key="1">
    <citation type="submission" date="2014-02" db="EMBL/GenBank/DDBJ databases">
        <title>Expanding our view of genomic diversity in Candidatus Accumulibacter clades.</title>
        <authorList>
            <person name="Skennerton C.T."/>
            <person name="Barr J.J."/>
            <person name="Slater F.R."/>
            <person name="Bond P.L."/>
            <person name="Tyson G.W."/>
        </authorList>
    </citation>
    <scope>NUCLEOTIDE SEQUENCE [LARGE SCALE GENOMIC DNA]</scope>
    <source>
        <strain evidence="2">BA-92</strain>
    </source>
</reference>
<protein>
    <recommendedName>
        <fullName evidence="3">Glyoxalase</fullName>
    </recommendedName>
</protein>
<gene>
    <name evidence="1" type="ORF">AW10_01297</name>
</gene>
<accession>A0A011NF20</accession>
<dbReference type="SUPFAM" id="SSF54593">
    <property type="entry name" value="Glyoxalase/Bleomycin resistance protein/Dihydroxybiphenyl dioxygenase"/>
    <property type="match status" value="1"/>
</dbReference>
<dbReference type="PATRIC" id="fig|1454003.3.peg.1337"/>
<dbReference type="STRING" id="1454003.AW10_01297"/>
<proteinExistence type="predicted"/>
<dbReference type="EMBL" id="JEMX01000025">
    <property type="protein sequence ID" value="EXI81283.1"/>
    <property type="molecule type" value="Genomic_DNA"/>
</dbReference>
<evidence type="ECO:0008006" key="3">
    <source>
        <dbReference type="Google" id="ProtNLM"/>
    </source>
</evidence>
<sequence length="44" mass="4950">MPAHEKINYVEFPARDLAASKSFLHAACGWTFVDYGRDYAAVVM</sequence>
<dbReference type="Proteomes" id="UP000021816">
    <property type="component" value="Unassembled WGS sequence"/>
</dbReference>